<dbReference type="EMBL" id="LAZR01053223">
    <property type="protein sequence ID" value="KKK81219.1"/>
    <property type="molecule type" value="Genomic_DNA"/>
</dbReference>
<dbReference type="AlphaFoldDB" id="A0A0F9ARY3"/>
<evidence type="ECO:0000313" key="1">
    <source>
        <dbReference type="EMBL" id="KKK81219.1"/>
    </source>
</evidence>
<gene>
    <name evidence="1" type="ORF">LCGC14_2815680</name>
</gene>
<reference evidence="1" key="1">
    <citation type="journal article" date="2015" name="Nature">
        <title>Complex archaea that bridge the gap between prokaryotes and eukaryotes.</title>
        <authorList>
            <person name="Spang A."/>
            <person name="Saw J.H."/>
            <person name="Jorgensen S.L."/>
            <person name="Zaremba-Niedzwiedzka K."/>
            <person name="Martijn J."/>
            <person name="Lind A.E."/>
            <person name="van Eijk R."/>
            <person name="Schleper C."/>
            <person name="Guy L."/>
            <person name="Ettema T.J."/>
        </authorList>
    </citation>
    <scope>NUCLEOTIDE SEQUENCE</scope>
</reference>
<dbReference type="Gene3D" id="1.25.40.10">
    <property type="entry name" value="Tetratricopeptide repeat domain"/>
    <property type="match status" value="1"/>
</dbReference>
<evidence type="ECO:0008006" key="2">
    <source>
        <dbReference type="Google" id="ProtNLM"/>
    </source>
</evidence>
<comment type="caution">
    <text evidence="1">The sequence shown here is derived from an EMBL/GenBank/DDBJ whole genome shotgun (WGS) entry which is preliminary data.</text>
</comment>
<organism evidence="1">
    <name type="scientific">marine sediment metagenome</name>
    <dbReference type="NCBI Taxonomy" id="412755"/>
    <lineage>
        <taxon>unclassified sequences</taxon>
        <taxon>metagenomes</taxon>
        <taxon>ecological metagenomes</taxon>
    </lineage>
</organism>
<sequence>MKPKVHKDFSEDWRFYFPEEMESVMEDYYRSVEQIDYDEGLAQIGLNRIIGKFPDCHIDAYNHLSISFRNQDKTEQALQYAMTAYLIGLDSFPDSFNHNEDKLIWLILENRPFLRSLQILGLEFMRRQDLVRAEHLFLKLMQYNPNDNQGIRYLLTEIYHHTKQNKKLKALKKEHSGEDLLLEVLSWEERILKP</sequence>
<dbReference type="InterPro" id="IPR011990">
    <property type="entry name" value="TPR-like_helical_dom_sf"/>
</dbReference>
<proteinExistence type="predicted"/>
<accession>A0A0F9ARY3</accession>
<protein>
    <recommendedName>
        <fullName evidence="2">Tetratricopeptide repeat protein</fullName>
    </recommendedName>
</protein>
<name>A0A0F9ARY3_9ZZZZ</name>
<dbReference type="SUPFAM" id="SSF48452">
    <property type="entry name" value="TPR-like"/>
    <property type="match status" value="1"/>
</dbReference>